<dbReference type="InterPro" id="IPR021373">
    <property type="entry name" value="DUF2993"/>
</dbReference>
<keyword evidence="2" id="KW-1185">Reference proteome</keyword>
<gene>
    <name evidence="1" type="ORF">ACFQGD_20650</name>
</gene>
<dbReference type="RefSeq" id="WP_345397219.1">
    <property type="nucleotide sequence ID" value="NZ_BAABLA010000027.1"/>
</dbReference>
<reference evidence="2" key="1">
    <citation type="journal article" date="2019" name="Int. J. Syst. Evol. Microbiol.">
        <title>The Global Catalogue of Microorganisms (GCM) 10K type strain sequencing project: providing services to taxonomists for standard genome sequencing and annotation.</title>
        <authorList>
            <consortium name="The Broad Institute Genomics Platform"/>
            <consortium name="The Broad Institute Genome Sequencing Center for Infectious Disease"/>
            <person name="Wu L."/>
            <person name="Ma J."/>
        </authorList>
    </citation>
    <scope>NUCLEOTIDE SEQUENCE [LARGE SCALE GENOMIC DNA]</scope>
    <source>
        <strain evidence="2">KCTC 32255</strain>
    </source>
</reference>
<comment type="caution">
    <text evidence="1">The sequence shown here is derived from an EMBL/GenBank/DDBJ whole genome shotgun (WGS) entry which is preliminary data.</text>
</comment>
<dbReference type="EMBL" id="JBHSXX010000001">
    <property type="protein sequence ID" value="MFC6869551.1"/>
    <property type="molecule type" value="Genomic_DNA"/>
</dbReference>
<name>A0ABW2C2M4_9PSEU</name>
<accession>A0ABW2C2M4</accession>
<dbReference type="Proteomes" id="UP001596337">
    <property type="component" value="Unassembled WGS sequence"/>
</dbReference>
<organism evidence="1 2">
    <name type="scientific">Haloechinothrix salitolerans</name>
    <dbReference type="NCBI Taxonomy" id="926830"/>
    <lineage>
        <taxon>Bacteria</taxon>
        <taxon>Bacillati</taxon>
        <taxon>Actinomycetota</taxon>
        <taxon>Actinomycetes</taxon>
        <taxon>Pseudonocardiales</taxon>
        <taxon>Pseudonocardiaceae</taxon>
        <taxon>Haloechinothrix</taxon>
    </lineage>
</organism>
<evidence type="ECO:0000313" key="1">
    <source>
        <dbReference type="EMBL" id="MFC6869551.1"/>
    </source>
</evidence>
<dbReference type="Pfam" id="PF11209">
    <property type="entry name" value="LmeA"/>
    <property type="match status" value="1"/>
</dbReference>
<proteinExistence type="predicted"/>
<sequence>MSTFEHIRTAVITLLRAESVAFDPPPRSLARSAFTRRVERVEMRATGVPIEDTDIVLARLDLVAEDVRVRFSLRGPALDVGETTFAATLTQDQLSTLVPLPPGVDRLSVTRRGFTFHTVAGIPIYTSVSLNDSKLVVAPSAPAKVPLLDLIGIDIDMPQLPVRSGLEQLTRFGLTFDLPELPANAAIERLQLHDGHVVVSGTADLNSANAT</sequence>
<evidence type="ECO:0000313" key="2">
    <source>
        <dbReference type="Proteomes" id="UP001596337"/>
    </source>
</evidence>
<protein>
    <submittedName>
        <fullName evidence="1">LmeA family phospholipid-binding protein</fullName>
    </submittedName>
</protein>